<comment type="caution">
    <text evidence="2">The sequence shown here is derived from an EMBL/GenBank/DDBJ whole genome shotgun (WGS) entry which is preliminary data.</text>
</comment>
<organism evidence="2 3">
    <name type="scientific">Pleuronectes platessa</name>
    <name type="common">European plaice</name>
    <dbReference type="NCBI Taxonomy" id="8262"/>
    <lineage>
        <taxon>Eukaryota</taxon>
        <taxon>Metazoa</taxon>
        <taxon>Chordata</taxon>
        <taxon>Craniata</taxon>
        <taxon>Vertebrata</taxon>
        <taxon>Euteleostomi</taxon>
        <taxon>Actinopterygii</taxon>
        <taxon>Neopterygii</taxon>
        <taxon>Teleostei</taxon>
        <taxon>Neoteleostei</taxon>
        <taxon>Acanthomorphata</taxon>
        <taxon>Carangaria</taxon>
        <taxon>Pleuronectiformes</taxon>
        <taxon>Pleuronectoidei</taxon>
        <taxon>Pleuronectidae</taxon>
        <taxon>Pleuronectes</taxon>
    </lineage>
</organism>
<accession>A0A9N7UJZ8</accession>
<evidence type="ECO:0000256" key="1">
    <source>
        <dbReference type="SAM" id="MobiDB-lite"/>
    </source>
</evidence>
<feature type="compositionally biased region" description="Acidic residues" evidence="1">
    <location>
        <begin position="42"/>
        <end position="56"/>
    </location>
</feature>
<dbReference type="Proteomes" id="UP001153269">
    <property type="component" value="Unassembled WGS sequence"/>
</dbReference>
<name>A0A9N7UJZ8_PLEPL</name>
<feature type="compositionally biased region" description="Basic residues" evidence="1">
    <location>
        <begin position="61"/>
        <end position="77"/>
    </location>
</feature>
<sequence length="100" mass="11258">MSAASDDSARTGARYSAGEPSQPSQAPRRANHPALSKPNTDPDIEEQTAESSMEEQELAKRSTRKWRQSPARRKRRSVLYTADMCEVDIYRLSSATYCYT</sequence>
<evidence type="ECO:0000313" key="3">
    <source>
        <dbReference type="Proteomes" id="UP001153269"/>
    </source>
</evidence>
<protein>
    <submittedName>
        <fullName evidence="2">Uncharacterized protein</fullName>
    </submittedName>
</protein>
<proteinExistence type="predicted"/>
<dbReference type="AlphaFoldDB" id="A0A9N7UJZ8"/>
<gene>
    <name evidence="2" type="ORF">PLEPLA_LOCUS20932</name>
</gene>
<feature type="region of interest" description="Disordered" evidence="1">
    <location>
        <begin position="1"/>
        <end position="78"/>
    </location>
</feature>
<dbReference type="EMBL" id="CADEAL010001482">
    <property type="protein sequence ID" value="CAB1432845.1"/>
    <property type="molecule type" value="Genomic_DNA"/>
</dbReference>
<evidence type="ECO:0000313" key="2">
    <source>
        <dbReference type="EMBL" id="CAB1432845.1"/>
    </source>
</evidence>
<keyword evidence="3" id="KW-1185">Reference proteome</keyword>
<reference evidence="2" key="1">
    <citation type="submission" date="2020-03" db="EMBL/GenBank/DDBJ databases">
        <authorList>
            <person name="Weist P."/>
        </authorList>
    </citation>
    <scope>NUCLEOTIDE SEQUENCE</scope>
</reference>